<accession>A0ABY5EXM4</accession>
<dbReference type="RefSeq" id="WP_254770930.1">
    <property type="nucleotide sequence ID" value="NZ_CP101114.1"/>
</dbReference>
<dbReference type="EMBL" id="CP101114">
    <property type="protein sequence ID" value="UTO29096.1"/>
    <property type="molecule type" value="Genomic_DNA"/>
</dbReference>
<proteinExistence type="predicted"/>
<organism evidence="2 3">
    <name type="scientific">Bartonella harrusi</name>
    <dbReference type="NCBI Taxonomy" id="2961895"/>
    <lineage>
        <taxon>Bacteria</taxon>
        <taxon>Pseudomonadati</taxon>
        <taxon>Pseudomonadota</taxon>
        <taxon>Alphaproteobacteria</taxon>
        <taxon>Hyphomicrobiales</taxon>
        <taxon>Bartonellaceae</taxon>
        <taxon>Bartonella</taxon>
    </lineage>
</organism>
<evidence type="ECO:0000313" key="3">
    <source>
        <dbReference type="Proteomes" id="UP001059475"/>
    </source>
</evidence>
<sequence length="258" mass="29415">MQEWIKIFLTGCVSFAGSLLVALILRNKDRKEAAKIRKDDLETTAKKREEDREWIGKQFAESQKQTIALKEQAMSTKDLAKWSEEHIKILLDNKRVEDLGTPPSIYITGPHLPTMGKWTLLCLKIKNNAQTVIHVLNIKLKDGSRFILGYGIRYKRGEKWRQMQSPYVNSNAKPKSHTISSGYCDKAKNFRTGQEVDVNIPIDPSEDKYTTIGIVVAAREENIKDQVTLIITHTSPLQPETTMTVTTQTNLIDFKKLD</sequence>
<keyword evidence="1" id="KW-1133">Transmembrane helix</keyword>
<evidence type="ECO:0000313" key="2">
    <source>
        <dbReference type="EMBL" id="UTO29096.1"/>
    </source>
</evidence>
<keyword evidence="3" id="KW-1185">Reference proteome</keyword>
<keyword evidence="1" id="KW-0812">Transmembrane</keyword>
<name>A0ABY5EXM4_9HYPH</name>
<keyword evidence="1" id="KW-0472">Membrane</keyword>
<feature type="transmembrane region" description="Helical" evidence="1">
    <location>
        <begin position="6"/>
        <end position="25"/>
    </location>
</feature>
<protein>
    <submittedName>
        <fullName evidence="2">Uncharacterized protein</fullName>
    </submittedName>
</protein>
<dbReference type="Proteomes" id="UP001059475">
    <property type="component" value="Chromosome"/>
</dbReference>
<gene>
    <name evidence="2" type="ORF">NMK50_03820</name>
</gene>
<reference evidence="2" key="1">
    <citation type="submission" date="2022-07" db="EMBL/GenBank/DDBJ databases">
        <title>First report of Bartonella spp. in marsupials in Brazil, with a description of Bartonella harrusi sp. nov. and new proposal for taxonomic reclassification of species of the genus Bartonella.</title>
        <authorList>
            <person name="Amaral R.B."/>
        </authorList>
    </citation>
    <scope>NUCLEOTIDE SEQUENCE</scope>
    <source>
        <strain evidence="2">117A</strain>
    </source>
</reference>
<evidence type="ECO:0000256" key="1">
    <source>
        <dbReference type="SAM" id="Phobius"/>
    </source>
</evidence>